<feature type="domain" description="Zn(2)-C6 fungal-type" evidence="6">
    <location>
        <begin position="40"/>
        <end position="70"/>
    </location>
</feature>
<dbReference type="PROSITE" id="PS50048">
    <property type="entry name" value="ZN2_CY6_FUNGAL_2"/>
    <property type="match status" value="1"/>
</dbReference>
<dbReference type="GO" id="GO:0009893">
    <property type="term" value="P:positive regulation of metabolic process"/>
    <property type="evidence" value="ECO:0007669"/>
    <property type="project" value="UniProtKB-ARBA"/>
</dbReference>
<dbReference type="Gene3D" id="4.10.240.10">
    <property type="entry name" value="Zn(2)-C6 fungal-type DNA-binding domain"/>
    <property type="match status" value="1"/>
</dbReference>
<evidence type="ECO:0000313" key="8">
    <source>
        <dbReference type="Proteomes" id="UP000234585"/>
    </source>
</evidence>
<gene>
    <name evidence="7" type="ORF">BDW47DRAFT_110123</name>
</gene>
<keyword evidence="2" id="KW-0238">DNA-binding</keyword>
<dbReference type="InterPro" id="IPR036864">
    <property type="entry name" value="Zn2-C6_fun-type_DNA-bd_sf"/>
</dbReference>
<evidence type="ECO:0000256" key="1">
    <source>
        <dbReference type="ARBA" id="ARBA00023015"/>
    </source>
</evidence>
<organism evidence="7 8">
    <name type="scientific">Aspergillus candidus</name>
    <dbReference type="NCBI Taxonomy" id="41067"/>
    <lineage>
        <taxon>Eukaryota</taxon>
        <taxon>Fungi</taxon>
        <taxon>Dikarya</taxon>
        <taxon>Ascomycota</taxon>
        <taxon>Pezizomycotina</taxon>
        <taxon>Eurotiomycetes</taxon>
        <taxon>Eurotiomycetidae</taxon>
        <taxon>Eurotiales</taxon>
        <taxon>Aspergillaceae</taxon>
        <taxon>Aspergillus</taxon>
        <taxon>Aspergillus subgen. Circumdati</taxon>
    </lineage>
</organism>
<dbReference type="GeneID" id="36520802"/>
<evidence type="ECO:0000256" key="5">
    <source>
        <dbReference type="SAM" id="MobiDB-lite"/>
    </source>
</evidence>
<keyword evidence="4" id="KW-0539">Nucleus</keyword>
<keyword evidence="8" id="KW-1185">Reference proteome</keyword>
<dbReference type="SUPFAM" id="SSF57701">
    <property type="entry name" value="Zn2/Cys6 DNA-binding domain"/>
    <property type="match status" value="1"/>
</dbReference>
<dbReference type="EMBL" id="KZ559160">
    <property type="protein sequence ID" value="PLB35612.1"/>
    <property type="molecule type" value="Genomic_DNA"/>
</dbReference>
<dbReference type="OrthoDB" id="4356994at2759"/>
<keyword evidence="1" id="KW-0805">Transcription regulation</keyword>
<evidence type="ECO:0000256" key="4">
    <source>
        <dbReference type="ARBA" id="ARBA00023242"/>
    </source>
</evidence>
<reference evidence="7 8" key="1">
    <citation type="submission" date="2017-12" db="EMBL/GenBank/DDBJ databases">
        <authorList>
            <consortium name="DOE Joint Genome Institute"/>
            <person name="Haridas S."/>
            <person name="Kjaerbolling I."/>
            <person name="Vesth T.C."/>
            <person name="Frisvad J.C."/>
            <person name="Nybo J.L."/>
            <person name="Theobald S."/>
            <person name="Kuo A."/>
            <person name="Bowyer P."/>
            <person name="Matsuda Y."/>
            <person name="Mondo S."/>
            <person name="Lyhne E.K."/>
            <person name="Kogle M.E."/>
            <person name="Clum A."/>
            <person name="Lipzen A."/>
            <person name="Salamov A."/>
            <person name="Ngan C.Y."/>
            <person name="Daum C."/>
            <person name="Chiniquy J."/>
            <person name="Barry K."/>
            <person name="LaButti K."/>
            <person name="Simmons B.A."/>
            <person name="Magnuson J.K."/>
            <person name="Mortensen U.H."/>
            <person name="Larsen T.O."/>
            <person name="Grigoriev I.V."/>
            <person name="Baker S.E."/>
            <person name="Andersen M.R."/>
            <person name="Nordberg H.P."/>
            <person name="Cantor M.N."/>
            <person name="Hua S.X."/>
        </authorList>
    </citation>
    <scope>NUCLEOTIDE SEQUENCE [LARGE SCALE GENOMIC DNA]</scope>
    <source>
        <strain evidence="7 8">CBS 102.13</strain>
    </source>
</reference>
<evidence type="ECO:0000313" key="7">
    <source>
        <dbReference type="EMBL" id="PLB35612.1"/>
    </source>
</evidence>
<accession>A0A2I2F4M8</accession>
<dbReference type="GO" id="GO:0003677">
    <property type="term" value="F:DNA binding"/>
    <property type="evidence" value="ECO:0007669"/>
    <property type="project" value="UniProtKB-KW"/>
</dbReference>
<feature type="compositionally biased region" description="Low complexity" evidence="5">
    <location>
        <begin position="75"/>
        <end position="96"/>
    </location>
</feature>
<dbReference type="Pfam" id="PF00172">
    <property type="entry name" value="Zn_clus"/>
    <property type="match status" value="1"/>
</dbReference>
<dbReference type="GO" id="GO:0000981">
    <property type="term" value="F:DNA-binding transcription factor activity, RNA polymerase II-specific"/>
    <property type="evidence" value="ECO:0007669"/>
    <property type="project" value="InterPro"/>
</dbReference>
<dbReference type="AlphaFoldDB" id="A0A2I2F4M8"/>
<dbReference type="GO" id="GO:0008270">
    <property type="term" value="F:zinc ion binding"/>
    <property type="evidence" value="ECO:0007669"/>
    <property type="project" value="InterPro"/>
</dbReference>
<dbReference type="InterPro" id="IPR001138">
    <property type="entry name" value="Zn2Cys6_DnaBD"/>
</dbReference>
<proteinExistence type="predicted"/>
<dbReference type="Proteomes" id="UP000234585">
    <property type="component" value="Unassembled WGS sequence"/>
</dbReference>
<dbReference type="RefSeq" id="XP_024669624.1">
    <property type="nucleotide sequence ID" value="XM_024813642.1"/>
</dbReference>
<evidence type="ECO:0000256" key="3">
    <source>
        <dbReference type="ARBA" id="ARBA00023163"/>
    </source>
</evidence>
<dbReference type="CDD" id="cd00067">
    <property type="entry name" value="GAL4"/>
    <property type="match status" value="1"/>
</dbReference>
<dbReference type="STRING" id="41067.A0A2I2F4M8"/>
<keyword evidence="3" id="KW-0804">Transcription</keyword>
<sequence>MFITLKRPSADGDTELEQVASRGANSNRDKSRMRLGRRPACLTCQTRKLRCSGRIGDCDRCRANSIACALSSSQAKHGSHSSNWSVSSTATSRTSRIGGAPALPTVDTVFEPPNGPKSPIRQEGEAPVPSQIRNSGPQGESLFNINFDNEMSHLLMNVDALSRANPQIKATDIVSAFNLPNHDAYDSGDLQHGAVSAPVDLHTLYQQAQKPPTPPSVSMPGPSVSDDYLLDSLIATTEPAAEPAIRDLLMDELPNPSPPAPMAEPLMDSVPDPPAAWAKNDECPCTSNAVRVVQQLDDDDFRITTLPLNQVLQLQKWIIAQCCKPLDCVNCKFRPTVHTVLVIICDRLAEMFECIQKRLQKDTERIYGLSNSSGGSSSASSDSLPSTERSGELYCISSRGPASKANCNPELFSTDLQAMYSSEEQVHVIRVLLKLQVRNFRALLMRAGNASQITGSEARKARIKSMIIRLGCAASDIDRALQAILQLFAANNPGIA</sequence>
<feature type="region of interest" description="Disordered" evidence="5">
    <location>
        <begin position="75"/>
        <end position="139"/>
    </location>
</feature>
<evidence type="ECO:0000259" key="6">
    <source>
        <dbReference type="PROSITE" id="PS50048"/>
    </source>
</evidence>
<protein>
    <recommendedName>
        <fullName evidence="6">Zn(2)-C6 fungal-type domain-containing protein</fullName>
    </recommendedName>
</protein>
<evidence type="ECO:0000256" key="2">
    <source>
        <dbReference type="ARBA" id="ARBA00023125"/>
    </source>
</evidence>
<name>A0A2I2F4M8_ASPCN</name>
<feature type="region of interest" description="Disordered" evidence="5">
    <location>
        <begin position="1"/>
        <end position="32"/>
    </location>
</feature>